<evidence type="ECO:0000256" key="1">
    <source>
        <dbReference type="SAM" id="MobiDB-lite"/>
    </source>
</evidence>
<sequence>MKKHILNLFLILTITVGSAQENNQHKWSIKKAENWYAKNNWMVGANFIPSNAINQLEMWQADTFDPGTIDKELGYAQSIGMNTMRVYLHSLVYKDNPEGFKNRMKAYLKIADKHSIKTIFVIFDDVWDKNPKIGLQPSPKPGIHNSGWVQDPGDPASKEDKNFPELKIYVQDIIKTFSKDDRIVMWDLYNEPGNSEKLNTSMNLLSKVFEWAREINPSQPLTAGLWTWSFQELNAFQALNSDIITYHHYGDAAEHQQVIHLLKSHGRPMICTEYMARTRNSRFSNILPLLKKENIGAINWGLVAGKSNTIYQWDTPMVNGEEPIEWFHDVFTKDGAPYRQDEVNLIKKLTAKK</sequence>
<reference evidence="4 5" key="1">
    <citation type="submission" date="2018-12" db="EMBL/GenBank/DDBJ databases">
        <title>Flavobacterium sp. nov., isolated from glacier ice.</title>
        <authorList>
            <person name="Liu Q."/>
            <person name="Xin Y.-H."/>
        </authorList>
    </citation>
    <scope>NUCLEOTIDE SEQUENCE [LARGE SCALE GENOMIC DNA]</scope>
    <source>
        <strain evidence="4 5">RB1N8</strain>
    </source>
</reference>
<name>A0A432CQY4_9FLAO</name>
<dbReference type="GO" id="GO:0045493">
    <property type="term" value="P:xylan catabolic process"/>
    <property type="evidence" value="ECO:0007669"/>
    <property type="project" value="UniProtKB-KW"/>
</dbReference>
<dbReference type="Pfam" id="PF02836">
    <property type="entry name" value="Glyco_hydro_2_C"/>
    <property type="match status" value="1"/>
</dbReference>
<feature type="region of interest" description="Disordered" evidence="1">
    <location>
        <begin position="136"/>
        <end position="160"/>
    </location>
</feature>
<evidence type="ECO:0000313" key="4">
    <source>
        <dbReference type="EMBL" id="RTZ07831.1"/>
    </source>
</evidence>
<accession>A0A432CQY4</accession>
<keyword evidence="4" id="KW-0326">Glycosidase</keyword>
<dbReference type="GO" id="GO:0004553">
    <property type="term" value="F:hydrolase activity, hydrolyzing O-glycosyl compounds"/>
    <property type="evidence" value="ECO:0007669"/>
    <property type="project" value="InterPro"/>
</dbReference>
<dbReference type="SUPFAM" id="SSF51445">
    <property type="entry name" value="(Trans)glycosidases"/>
    <property type="match status" value="1"/>
</dbReference>
<keyword evidence="4" id="KW-0378">Hydrolase</keyword>
<dbReference type="Proteomes" id="UP000280825">
    <property type="component" value="Unassembled WGS sequence"/>
</dbReference>
<keyword evidence="2" id="KW-0732">Signal</keyword>
<dbReference type="InterPro" id="IPR006103">
    <property type="entry name" value="Glyco_hydro_2_cat"/>
</dbReference>
<dbReference type="InterPro" id="IPR017853">
    <property type="entry name" value="GH"/>
</dbReference>
<dbReference type="RefSeq" id="WP_126561272.1">
    <property type="nucleotide sequence ID" value="NZ_RYDJ01000001.1"/>
</dbReference>
<keyword evidence="5" id="KW-1185">Reference proteome</keyword>
<evidence type="ECO:0000259" key="3">
    <source>
        <dbReference type="Pfam" id="PF02836"/>
    </source>
</evidence>
<keyword evidence="4" id="KW-0624">Polysaccharide degradation</keyword>
<comment type="caution">
    <text evidence="4">The sequence shown here is derived from an EMBL/GenBank/DDBJ whole genome shotgun (WGS) entry which is preliminary data.</text>
</comment>
<feature type="signal peptide" evidence="2">
    <location>
        <begin position="1"/>
        <end position="19"/>
    </location>
</feature>
<keyword evidence="4" id="KW-0119">Carbohydrate metabolism</keyword>
<dbReference type="Gene3D" id="3.20.20.80">
    <property type="entry name" value="Glycosidases"/>
    <property type="match status" value="1"/>
</dbReference>
<evidence type="ECO:0000256" key="2">
    <source>
        <dbReference type="SAM" id="SignalP"/>
    </source>
</evidence>
<evidence type="ECO:0000313" key="5">
    <source>
        <dbReference type="Proteomes" id="UP000280825"/>
    </source>
</evidence>
<dbReference type="AlphaFoldDB" id="A0A432CQY4"/>
<feature type="chain" id="PRO_5019104398" evidence="2">
    <location>
        <begin position="20"/>
        <end position="353"/>
    </location>
</feature>
<organism evidence="4 5">
    <name type="scientific">Flavobacterium bomense</name>
    <dbReference type="NCBI Taxonomy" id="2497483"/>
    <lineage>
        <taxon>Bacteria</taxon>
        <taxon>Pseudomonadati</taxon>
        <taxon>Bacteroidota</taxon>
        <taxon>Flavobacteriia</taxon>
        <taxon>Flavobacteriales</taxon>
        <taxon>Flavobacteriaceae</taxon>
        <taxon>Flavobacterium</taxon>
    </lineage>
</organism>
<gene>
    <name evidence="4" type="ORF">EKL98_00495</name>
</gene>
<keyword evidence="4" id="KW-0858">Xylan degradation</keyword>
<dbReference type="EMBL" id="RYDJ01000001">
    <property type="protein sequence ID" value="RTZ07831.1"/>
    <property type="molecule type" value="Genomic_DNA"/>
</dbReference>
<protein>
    <submittedName>
        <fullName evidence="4">1,4-beta-xylanase</fullName>
    </submittedName>
</protein>
<proteinExistence type="predicted"/>
<feature type="domain" description="Glycoside hydrolase family 2 catalytic" evidence="3">
    <location>
        <begin position="171"/>
        <end position="281"/>
    </location>
</feature>